<dbReference type="EMBL" id="JADWDC010000034">
    <property type="protein sequence ID" value="MCC0178052.1"/>
    <property type="molecule type" value="Genomic_DNA"/>
</dbReference>
<gene>
    <name evidence="2" type="ORF">I4641_13790</name>
</gene>
<sequence>MESPFPRIPEAEEIDCIESTHEAAVDHIHDCCNLTRKETTIFETLEEIKKSIALLDMRVRRGREERRETKEVDSRLRSLESRILINEMDAENYLFKFALIAIGLIIIFSVVDAVLK</sequence>
<evidence type="ECO:0000256" key="1">
    <source>
        <dbReference type="SAM" id="Phobius"/>
    </source>
</evidence>
<dbReference type="RefSeq" id="WP_229641118.1">
    <property type="nucleotide sequence ID" value="NZ_JADWDC010000034.1"/>
</dbReference>
<feature type="transmembrane region" description="Helical" evidence="1">
    <location>
        <begin position="93"/>
        <end position="115"/>
    </location>
</feature>
<reference evidence="2" key="1">
    <citation type="journal article" date="2021" name="Antonie Van Leeuwenhoek">
        <title>Draft genome and description of Waterburya agarophytonicola gen. nov. sp. nov. (Pleurocapsales, Cyanobacteria): a seaweed symbiont.</title>
        <authorList>
            <person name="Bonthond G."/>
            <person name="Shalygin S."/>
            <person name="Bayer T."/>
            <person name="Weinberger F."/>
        </authorList>
    </citation>
    <scope>NUCLEOTIDE SEQUENCE</scope>
    <source>
        <strain evidence="2">KI4</strain>
    </source>
</reference>
<keyword evidence="1" id="KW-0812">Transmembrane</keyword>
<dbReference type="Proteomes" id="UP000729733">
    <property type="component" value="Unassembled WGS sequence"/>
</dbReference>
<protein>
    <submittedName>
        <fullName evidence="2">Uncharacterized protein</fullName>
    </submittedName>
</protein>
<keyword evidence="1" id="KW-0472">Membrane</keyword>
<accession>A0A964BTT9</accession>
<comment type="caution">
    <text evidence="2">The sequence shown here is derived from an EMBL/GenBank/DDBJ whole genome shotgun (WGS) entry which is preliminary data.</text>
</comment>
<name>A0A964BTT9_9CYAN</name>
<organism evidence="2 3">
    <name type="scientific">Waterburya agarophytonicola KI4</name>
    <dbReference type="NCBI Taxonomy" id="2874699"/>
    <lineage>
        <taxon>Bacteria</taxon>
        <taxon>Bacillati</taxon>
        <taxon>Cyanobacteriota</taxon>
        <taxon>Cyanophyceae</taxon>
        <taxon>Pleurocapsales</taxon>
        <taxon>Hyellaceae</taxon>
        <taxon>Waterburya</taxon>
        <taxon>Waterburya agarophytonicola</taxon>
    </lineage>
</organism>
<evidence type="ECO:0000313" key="3">
    <source>
        <dbReference type="Proteomes" id="UP000729733"/>
    </source>
</evidence>
<keyword evidence="1" id="KW-1133">Transmembrane helix</keyword>
<proteinExistence type="predicted"/>
<dbReference type="AlphaFoldDB" id="A0A964BTT9"/>
<evidence type="ECO:0000313" key="2">
    <source>
        <dbReference type="EMBL" id="MCC0178052.1"/>
    </source>
</evidence>
<keyword evidence="3" id="KW-1185">Reference proteome</keyword>